<evidence type="ECO:0000256" key="5">
    <source>
        <dbReference type="ARBA" id="ARBA00022840"/>
    </source>
</evidence>
<keyword evidence="11" id="KW-1185">Reference proteome</keyword>
<dbReference type="GO" id="GO:0140359">
    <property type="term" value="F:ABC-type transporter activity"/>
    <property type="evidence" value="ECO:0007669"/>
    <property type="project" value="InterPro"/>
</dbReference>
<dbReference type="InterPro" id="IPR043926">
    <property type="entry name" value="ABCG_dom"/>
</dbReference>
<dbReference type="RefSeq" id="XP_007395076.1">
    <property type="nucleotide sequence ID" value="XM_007395014.1"/>
</dbReference>
<dbReference type="EMBL" id="JH930471">
    <property type="protein sequence ID" value="EKM57258.1"/>
    <property type="molecule type" value="Genomic_DNA"/>
</dbReference>
<protein>
    <recommendedName>
        <fullName evidence="9">ABC transporter domain-containing protein</fullName>
    </recommendedName>
</protein>
<dbReference type="InterPro" id="IPR027417">
    <property type="entry name" value="P-loop_NTPase"/>
</dbReference>
<dbReference type="GO" id="GO:0016020">
    <property type="term" value="C:membrane"/>
    <property type="evidence" value="ECO:0007669"/>
    <property type="project" value="UniProtKB-SubCell"/>
</dbReference>
<dbReference type="PANTHER" id="PTHR48041:SF98">
    <property type="entry name" value="TRANSPORTER, PUTATIVE (EUROFUNG)-RELATED"/>
    <property type="match status" value="1"/>
</dbReference>
<dbReference type="InterPro" id="IPR050352">
    <property type="entry name" value="ABCG_transporters"/>
</dbReference>
<dbReference type="OrthoDB" id="66620at2759"/>
<dbReference type="Pfam" id="PF01061">
    <property type="entry name" value="ABC2_membrane"/>
    <property type="match status" value="1"/>
</dbReference>
<dbReference type="GO" id="GO:0005524">
    <property type="term" value="F:ATP binding"/>
    <property type="evidence" value="ECO:0007669"/>
    <property type="project" value="UniProtKB-KW"/>
</dbReference>
<dbReference type="InterPro" id="IPR017871">
    <property type="entry name" value="ABC_transporter-like_CS"/>
</dbReference>
<feature type="transmembrane region" description="Helical" evidence="8">
    <location>
        <begin position="431"/>
        <end position="457"/>
    </location>
</feature>
<dbReference type="Pfam" id="PF00005">
    <property type="entry name" value="ABC_tran"/>
    <property type="match status" value="1"/>
</dbReference>
<dbReference type="KEGG" id="pco:PHACADRAFT_254935"/>
<dbReference type="InParanoid" id="K5W099"/>
<dbReference type="GO" id="GO:0016887">
    <property type="term" value="F:ATP hydrolysis activity"/>
    <property type="evidence" value="ECO:0007669"/>
    <property type="project" value="InterPro"/>
</dbReference>
<keyword evidence="6 8" id="KW-1133">Transmembrane helix</keyword>
<gene>
    <name evidence="10" type="ORF">PHACADRAFT_254935</name>
</gene>
<dbReference type="PROSITE" id="PS50893">
    <property type="entry name" value="ABC_TRANSPORTER_2"/>
    <property type="match status" value="1"/>
</dbReference>
<evidence type="ECO:0000313" key="11">
    <source>
        <dbReference type="Proteomes" id="UP000008370"/>
    </source>
</evidence>
<dbReference type="InterPro" id="IPR003593">
    <property type="entry name" value="AAA+_ATPase"/>
</dbReference>
<feature type="domain" description="ABC transporter" evidence="9">
    <location>
        <begin position="19"/>
        <end position="255"/>
    </location>
</feature>
<keyword evidence="2" id="KW-0813">Transport</keyword>
<accession>K5W099</accession>
<dbReference type="Gene3D" id="3.40.50.300">
    <property type="entry name" value="P-loop containing nucleotide triphosphate hydrolases"/>
    <property type="match status" value="1"/>
</dbReference>
<dbReference type="AlphaFoldDB" id="K5W099"/>
<evidence type="ECO:0000256" key="6">
    <source>
        <dbReference type="ARBA" id="ARBA00022989"/>
    </source>
</evidence>
<evidence type="ECO:0000256" key="2">
    <source>
        <dbReference type="ARBA" id="ARBA00022448"/>
    </source>
</evidence>
<comment type="subcellular location">
    <subcellularLocation>
        <location evidence="1">Membrane</location>
        <topology evidence="1">Multi-pass membrane protein</topology>
    </subcellularLocation>
</comment>
<dbReference type="Proteomes" id="UP000008370">
    <property type="component" value="Unassembled WGS sequence"/>
</dbReference>
<evidence type="ECO:0000256" key="7">
    <source>
        <dbReference type="ARBA" id="ARBA00023136"/>
    </source>
</evidence>
<feature type="transmembrane region" description="Helical" evidence="8">
    <location>
        <begin position="353"/>
        <end position="377"/>
    </location>
</feature>
<keyword evidence="5" id="KW-0067">ATP-binding</keyword>
<dbReference type="PANTHER" id="PTHR48041">
    <property type="entry name" value="ABC TRANSPORTER G FAMILY MEMBER 28"/>
    <property type="match status" value="1"/>
</dbReference>
<evidence type="ECO:0000259" key="9">
    <source>
        <dbReference type="PROSITE" id="PS50893"/>
    </source>
</evidence>
<dbReference type="PROSITE" id="PS00211">
    <property type="entry name" value="ABC_TRANSPORTER_1"/>
    <property type="match status" value="1"/>
</dbReference>
<evidence type="ECO:0000256" key="3">
    <source>
        <dbReference type="ARBA" id="ARBA00022692"/>
    </source>
</evidence>
<feature type="transmembrane region" description="Helical" evidence="8">
    <location>
        <begin position="594"/>
        <end position="618"/>
    </location>
</feature>
<sequence length="621" mass="68105">MQGSSDDLESQKSHERLVLEWENVTFSVKSKKILQDVSGSVDSGELLAIMGPSGAGKSTILDVISKRTSATSGLVTVNGDAGADMSALAAYVEQSDALLGVLTVHETIRFAARLSLDATTPADAINDRVAAVISDLGLTEAAQNRIGNAVQRGISGGQKRRVTIGSALVTMPRILLLDEPTSGLDSRTSREVLTAIRNIARRHGIIVIASIHQPNWETFALFDKLLLLARGRTMYFGPTNQLDAYLRDGLGHPVPMHANPADHALEVTNTDFMSDPARREVHVDELAQRWTAYAHANGLGPREEDEHETLTEHNGTARYLTRGKRGFYAAVARNVHRTGILMERNVINYSRNLLAYGVRIGMYLGMGVMLATIWVNLAQTSAKVNDRLSVHFFSVAFLGFMSVAGIPAFLEERQVFMRERMNGLYGPGAYVLANSIVTLPYLFICVLLFAVICYWSIGLNPGAEHFFRFLGILFLAVYTAESQSAVVAAALPIFVASLAIASFLNGFWMSVGGYFIRAVNLPRFWYDWAHFIDFQTYAFDLLVFNDFHGITLGCATLADGSCFCDYPSSLIAQGQCALAGDDVLRALAIQGISFKLYACILLIIALVYRVILYLVLVLKRR</sequence>
<dbReference type="InterPro" id="IPR013525">
    <property type="entry name" value="ABC2_TM"/>
</dbReference>
<feature type="transmembrane region" description="Helical" evidence="8">
    <location>
        <begin position="487"/>
        <end position="516"/>
    </location>
</feature>
<dbReference type="SMART" id="SM00382">
    <property type="entry name" value="AAA"/>
    <property type="match status" value="1"/>
</dbReference>
<name>K5W099_PHACS</name>
<dbReference type="STRING" id="650164.K5W099"/>
<dbReference type="HOGENOM" id="CLU_000604_57_7_1"/>
<feature type="transmembrane region" description="Helical" evidence="8">
    <location>
        <begin position="389"/>
        <end position="410"/>
    </location>
</feature>
<proteinExistence type="predicted"/>
<evidence type="ECO:0000256" key="8">
    <source>
        <dbReference type="SAM" id="Phobius"/>
    </source>
</evidence>
<dbReference type="Pfam" id="PF19055">
    <property type="entry name" value="ABC2_membrane_7"/>
    <property type="match status" value="1"/>
</dbReference>
<keyword evidence="7 8" id="KW-0472">Membrane</keyword>
<keyword evidence="3 8" id="KW-0812">Transmembrane</keyword>
<dbReference type="InterPro" id="IPR003439">
    <property type="entry name" value="ABC_transporter-like_ATP-bd"/>
</dbReference>
<evidence type="ECO:0000313" key="10">
    <source>
        <dbReference type="EMBL" id="EKM57258.1"/>
    </source>
</evidence>
<reference evidence="10 11" key="1">
    <citation type="journal article" date="2012" name="BMC Genomics">
        <title>Comparative genomics of the white-rot fungi, Phanerochaete carnosa and P. chrysosporium, to elucidate the genetic basis of the distinct wood types they colonize.</title>
        <authorList>
            <person name="Suzuki H."/>
            <person name="MacDonald J."/>
            <person name="Syed K."/>
            <person name="Salamov A."/>
            <person name="Hori C."/>
            <person name="Aerts A."/>
            <person name="Henrissat B."/>
            <person name="Wiebenga A."/>
            <person name="vanKuyk P.A."/>
            <person name="Barry K."/>
            <person name="Lindquist E."/>
            <person name="LaButti K."/>
            <person name="Lapidus A."/>
            <person name="Lucas S."/>
            <person name="Coutinho P."/>
            <person name="Gong Y."/>
            <person name="Samejima M."/>
            <person name="Mahadevan R."/>
            <person name="Abou-Zaid M."/>
            <person name="de Vries R.P."/>
            <person name="Igarashi K."/>
            <person name="Yadav J.S."/>
            <person name="Grigoriev I.V."/>
            <person name="Master E.R."/>
        </authorList>
    </citation>
    <scope>NUCLEOTIDE SEQUENCE [LARGE SCALE GENOMIC DNA]</scope>
    <source>
        <strain evidence="10 11">HHB-10118-sp</strain>
    </source>
</reference>
<keyword evidence="4" id="KW-0547">Nucleotide-binding</keyword>
<evidence type="ECO:0000256" key="4">
    <source>
        <dbReference type="ARBA" id="ARBA00022741"/>
    </source>
</evidence>
<feature type="transmembrane region" description="Helical" evidence="8">
    <location>
        <begin position="463"/>
        <end position="480"/>
    </location>
</feature>
<dbReference type="SUPFAM" id="SSF52540">
    <property type="entry name" value="P-loop containing nucleoside triphosphate hydrolases"/>
    <property type="match status" value="1"/>
</dbReference>
<dbReference type="GeneID" id="18916171"/>
<organism evidence="10 11">
    <name type="scientific">Phanerochaete carnosa (strain HHB-10118-sp)</name>
    <name type="common">White-rot fungus</name>
    <name type="synonym">Peniophora carnosa</name>
    <dbReference type="NCBI Taxonomy" id="650164"/>
    <lineage>
        <taxon>Eukaryota</taxon>
        <taxon>Fungi</taxon>
        <taxon>Dikarya</taxon>
        <taxon>Basidiomycota</taxon>
        <taxon>Agaricomycotina</taxon>
        <taxon>Agaricomycetes</taxon>
        <taxon>Polyporales</taxon>
        <taxon>Phanerochaetaceae</taxon>
        <taxon>Phanerochaete</taxon>
    </lineage>
</organism>
<evidence type="ECO:0000256" key="1">
    <source>
        <dbReference type="ARBA" id="ARBA00004141"/>
    </source>
</evidence>